<evidence type="ECO:0008006" key="3">
    <source>
        <dbReference type="Google" id="ProtNLM"/>
    </source>
</evidence>
<evidence type="ECO:0000313" key="1">
    <source>
        <dbReference type="EMBL" id="RJT76901.1"/>
    </source>
</evidence>
<reference evidence="1 2" key="1">
    <citation type="submission" date="2018-09" db="EMBL/GenBank/DDBJ databases">
        <title>Novel species of Arthrobacter.</title>
        <authorList>
            <person name="Liu Q."/>
            <person name="Xin Y.-H."/>
        </authorList>
    </citation>
    <scope>NUCLEOTIDE SEQUENCE [LARGE SCALE GENOMIC DNA]</scope>
    <source>
        <strain evidence="1 2">Hz2</strain>
    </source>
</reference>
<dbReference type="EMBL" id="QZVT01000010">
    <property type="protein sequence ID" value="RJT76901.1"/>
    <property type="molecule type" value="Genomic_DNA"/>
</dbReference>
<keyword evidence="2" id="KW-1185">Reference proteome</keyword>
<organism evidence="1 2">
    <name type="scientific">Arthrobacter cheniae</name>
    <dbReference type="NCBI Taxonomy" id="1258888"/>
    <lineage>
        <taxon>Bacteria</taxon>
        <taxon>Bacillati</taxon>
        <taxon>Actinomycetota</taxon>
        <taxon>Actinomycetes</taxon>
        <taxon>Micrococcales</taxon>
        <taxon>Micrococcaceae</taxon>
        <taxon>Arthrobacter</taxon>
    </lineage>
</organism>
<evidence type="ECO:0000313" key="2">
    <source>
        <dbReference type="Proteomes" id="UP000272560"/>
    </source>
</evidence>
<protein>
    <recommendedName>
        <fullName evidence="3">DUF3800 domain-containing protein</fullName>
    </recommendedName>
</protein>
<dbReference type="AlphaFoldDB" id="A0A3A5M3M7"/>
<gene>
    <name evidence="1" type="ORF">D6T63_15625</name>
</gene>
<comment type="caution">
    <text evidence="1">The sequence shown here is derived from an EMBL/GenBank/DDBJ whole genome shotgun (WGS) entry which is preliminary data.</text>
</comment>
<dbReference type="Proteomes" id="UP000272560">
    <property type="component" value="Unassembled WGS sequence"/>
</dbReference>
<sequence>MSRYLPRRSHVFVDESKAGRYYIAAAVISPADVVATRSAIKSLRHKGSSAVHFKSERDAVRKAFLRGAALTGVKTVVYIVDGKPDKVARPACLEALIQDLCEAEAERFVLEQDDSLAATDRRIIHAELKAHGNTELEYRHMRRTEEPLLWVGDAVAWCFQKGGSWRAEVEPLIGEVRRL</sequence>
<proteinExistence type="predicted"/>
<accession>A0A3A5M3M7</accession>
<name>A0A3A5M3M7_9MICC</name>
<dbReference type="OrthoDB" id="5188615at2"/>